<dbReference type="PANTHER" id="PTHR45458:SF1">
    <property type="entry name" value="SHORT CHAIN DEHYDROGENASE"/>
    <property type="match status" value="1"/>
</dbReference>
<dbReference type="SUPFAM" id="SSF51735">
    <property type="entry name" value="NAD(P)-binding Rossmann-fold domains"/>
    <property type="match status" value="1"/>
</dbReference>
<dbReference type="EMBL" id="JAPDHW010000016">
    <property type="protein sequence ID" value="MCW3170302.1"/>
    <property type="molecule type" value="Genomic_DNA"/>
</dbReference>
<dbReference type="PANTHER" id="PTHR45458">
    <property type="entry name" value="SHORT-CHAIN DEHYDROGENASE/REDUCTASE SDR"/>
    <property type="match status" value="1"/>
</dbReference>
<protein>
    <submittedName>
        <fullName evidence="1">SDR family NAD(P)-dependent oxidoreductase</fullName>
    </submittedName>
</protein>
<reference evidence="1" key="1">
    <citation type="submission" date="2022-10" db="EMBL/GenBank/DDBJ databases">
        <title>Chryseobacterium babae sp. nov. isolated from the gut of the beetle Oryctes rhinoceros, and Chryseobacterium kimseyorum sp. nov., isolated from a stick insect rearing cage.</title>
        <authorList>
            <person name="Shelomi M."/>
            <person name="Han C.-J."/>
            <person name="Chen W.-M."/>
            <person name="Chen H.-K."/>
            <person name="Liaw S.-J."/>
            <person name="Muhle E."/>
            <person name="Clermont D."/>
        </authorList>
    </citation>
    <scope>NUCLEOTIDE SEQUENCE</scope>
    <source>
        <strain evidence="1">09-1422</strain>
    </source>
</reference>
<gene>
    <name evidence="1" type="ORF">OMO38_17370</name>
</gene>
<name>A0ABT3I2L5_9FLAO</name>
<dbReference type="InterPro" id="IPR036291">
    <property type="entry name" value="NAD(P)-bd_dom_sf"/>
</dbReference>
<keyword evidence="2" id="KW-1185">Reference proteome</keyword>
<comment type="caution">
    <text evidence="1">The sequence shown here is derived from an EMBL/GenBank/DDBJ whole genome shotgun (WGS) entry which is preliminary data.</text>
</comment>
<dbReference type="Proteomes" id="UP001163731">
    <property type="component" value="Unassembled WGS sequence"/>
</dbReference>
<proteinExistence type="predicted"/>
<sequence length="237" mass="26068">MENKKRILIVGAEKGLGLGLANEFFKRGYHVTGTCRKGDDDSKLEAVGKSDPDRLVVKNVDIVKMASVQELESSLRGQVFDIMFYNAGIYGPLHQSVLEVNDEEVAGLFLTNAIGPVRLAKRLEKYLEKEGGMIAFMTSHRASIAGNTEGAVELYSASKAALNSLSRSLYFHVQNAGRTMLNVHPGWVNTDMGTLNGTVPYEIELEESIVGVVNVVERHFGSGQQAYVDYTNKILPW</sequence>
<dbReference type="RefSeq" id="WP_264751456.1">
    <property type="nucleotide sequence ID" value="NZ_JAPDHW010000016.1"/>
</dbReference>
<evidence type="ECO:0000313" key="1">
    <source>
        <dbReference type="EMBL" id="MCW3170302.1"/>
    </source>
</evidence>
<dbReference type="Pfam" id="PF00106">
    <property type="entry name" value="adh_short"/>
    <property type="match status" value="1"/>
</dbReference>
<accession>A0ABT3I2L5</accession>
<dbReference type="PRINTS" id="PR00081">
    <property type="entry name" value="GDHRDH"/>
</dbReference>
<dbReference type="Gene3D" id="3.40.50.720">
    <property type="entry name" value="NAD(P)-binding Rossmann-like Domain"/>
    <property type="match status" value="1"/>
</dbReference>
<organism evidence="1 2">
    <name type="scientific">Chryseobacterium kimseyorum</name>
    <dbReference type="NCBI Taxonomy" id="2984028"/>
    <lineage>
        <taxon>Bacteria</taxon>
        <taxon>Pseudomonadati</taxon>
        <taxon>Bacteroidota</taxon>
        <taxon>Flavobacteriia</taxon>
        <taxon>Flavobacteriales</taxon>
        <taxon>Weeksellaceae</taxon>
        <taxon>Chryseobacterium group</taxon>
        <taxon>Chryseobacterium</taxon>
    </lineage>
</organism>
<dbReference type="InterPro" id="IPR002347">
    <property type="entry name" value="SDR_fam"/>
</dbReference>
<evidence type="ECO:0000313" key="2">
    <source>
        <dbReference type="Proteomes" id="UP001163731"/>
    </source>
</evidence>
<dbReference type="InterPro" id="IPR052184">
    <property type="entry name" value="SDR_enzymes"/>
</dbReference>